<name>A0A453J397_AEGTS</name>
<feature type="compositionally biased region" description="Low complexity" evidence="1">
    <location>
        <begin position="139"/>
        <end position="148"/>
    </location>
</feature>
<dbReference type="EnsemblPlants" id="AET4Gv20775300.22">
    <property type="protein sequence ID" value="AET4Gv20775300.22"/>
    <property type="gene ID" value="AET4Gv20775300"/>
</dbReference>
<keyword evidence="3" id="KW-1185">Reference proteome</keyword>
<dbReference type="Proteomes" id="UP000015105">
    <property type="component" value="Chromosome 4D"/>
</dbReference>
<organism evidence="2 3">
    <name type="scientific">Aegilops tauschii subsp. strangulata</name>
    <name type="common">Goatgrass</name>
    <dbReference type="NCBI Taxonomy" id="200361"/>
    <lineage>
        <taxon>Eukaryota</taxon>
        <taxon>Viridiplantae</taxon>
        <taxon>Streptophyta</taxon>
        <taxon>Embryophyta</taxon>
        <taxon>Tracheophyta</taxon>
        <taxon>Spermatophyta</taxon>
        <taxon>Magnoliopsida</taxon>
        <taxon>Liliopsida</taxon>
        <taxon>Poales</taxon>
        <taxon>Poaceae</taxon>
        <taxon>BOP clade</taxon>
        <taxon>Pooideae</taxon>
        <taxon>Triticodae</taxon>
        <taxon>Triticeae</taxon>
        <taxon>Triticinae</taxon>
        <taxon>Aegilops</taxon>
    </lineage>
</organism>
<sequence>SPTPSSRPSPPSPTQSAAAFSSHPRLTSRRFRRRPIECFPNCSSAVPPRTQARVHPSSSLAWFRGSCTIQSGVGDQLMSGSASIQTGRRPVHRGESPDCPRETLDPARVPSPPPRPVLARLSSRGWSRTRRPSPRTRPRTAAPWTAGRGMTASPLPYGAQAECPEVVDPPPCRRFRGHVSTAASACATLNDDLGRSPATTSTTPAPPTTTAASKKATWIGDMYLGLGLKGQSLSICISTIEDLRLTWTAL</sequence>
<feature type="compositionally biased region" description="Pro residues" evidence="1">
    <location>
        <begin position="1"/>
        <end position="13"/>
    </location>
</feature>
<feature type="region of interest" description="Disordered" evidence="1">
    <location>
        <begin position="1"/>
        <end position="32"/>
    </location>
</feature>
<dbReference type="AlphaFoldDB" id="A0A453J397"/>
<evidence type="ECO:0000256" key="1">
    <source>
        <dbReference type="SAM" id="MobiDB-lite"/>
    </source>
</evidence>
<feature type="region of interest" description="Disordered" evidence="1">
    <location>
        <begin position="192"/>
        <end position="212"/>
    </location>
</feature>
<feature type="compositionally biased region" description="Basic residues" evidence="1">
    <location>
        <begin position="127"/>
        <end position="138"/>
    </location>
</feature>
<accession>A0A453J397</accession>
<reference evidence="2" key="3">
    <citation type="journal article" date="2017" name="Nature">
        <title>Genome sequence of the progenitor of the wheat D genome Aegilops tauschii.</title>
        <authorList>
            <person name="Luo M.C."/>
            <person name="Gu Y.Q."/>
            <person name="Puiu D."/>
            <person name="Wang H."/>
            <person name="Twardziok S.O."/>
            <person name="Deal K.R."/>
            <person name="Huo N."/>
            <person name="Zhu T."/>
            <person name="Wang L."/>
            <person name="Wang Y."/>
            <person name="McGuire P.E."/>
            <person name="Liu S."/>
            <person name="Long H."/>
            <person name="Ramasamy R.K."/>
            <person name="Rodriguez J.C."/>
            <person name="Van S.L."/>
            <person name="Yuan L."/>
            <person name="Wang Z."/>
            <person name="Xia Z."/>
            <person name="Xiao L."/>
            <person name="Anderson O.D."/>
            <person name="Ouyang S."/>
            <person name="Liang Y."/>
            <person name="Zimin A.V."/>
            <person name="Pertea G."/>
            <person name="Qi P."/>
            <person name="Bennetzen J.L."/>
            <person name="Dai X."/>
            <person name="Dawson M.W."/>
            <person name="Muller H.G."/>
            <person name="Kugler K."/>
            <person name="Rivarola-Duarte L."/>
            <person name="Spannagl M."/>
            <person name="Mayer K.F.X."/>
            <person name="Lu F.H."/>
            <person name="Bevan M.W."/>
            <person name="Leroy P."/>
            <person name="Li P."/>
            <person name="You F.M."/>
            <person name="Sun Q."/>
            <person name="Liu Z."/>
            <person name="Lyons E."/>
            <person name="Wicker T."/>
            <person name="Salzberg S.L."/>
            <person name="Devos K.M."/>
            <person name="Dvorak J."/>
        </authorList>
    </citation>
    <scope>NUCLEOTIDE SEQUENCE [LARGE SCALE GENOMIC DNA]</scope>
    <source>
        <strain evidence="2">cv. AL8/78</strain>
    </source>
</reference>
<protein>
    <submittedName>
        <fullName evidence="2">Uncharacterized protein</fullName>
    </submittedName>
</protein>
<evidence type="ECO:0000313" key="3">
    <source>
        <dbReference type="Proteomes" id="UP000015105"/>
    </source>
</evidence>
<reference evidence="3" key="2">
    <citation type="journal article" date="2017" name="Nat. Plants">
        <title>The Aegilops tauschii genome reveals multiple impacts of transposons.</title>
        <authorList>
            <person name="Zhao G."/>
            <person name="Zou C."/>
            <person name="Li K."/>
            <person name="Wang K."/>
            <person name="Li T."/>
            <person name="Gao L."/>
            <person name="Zhang X."/>
            <person name="Wang H."/>
            <person name="Yang Z."/>
            <person name="Liu X."/>
            <person name="Jiang W."/>
            <person name="Mao L."/>
            <person name="Kong X."/>
            <person name="Jiao Y."/>
            <person name="Jia J."/>
        </authorList>
    </citation>
    <scope>NUCLEOTIDE SEQUENCE [LARGE SCALE GENOMIC DNA]</scope>
    <source>
        <strain evidence="3">cv. AL8/78</strain>
    </source>
</reference>
<feature type="compositionally biased region" description="Low complexity" evidence="1">
    <location>
        <begin position="196"/>
        <end position="212"/>
    </location>
</feature>
<reference evidence="2" key="5">
    <citation type="journal article" date="2021" name="G3 (Bethesda)">
        <title>Aegilops tauschii genome assembly Aet v5.0 features greater sequence contiguity and improved annotation.</title>
        <authorList>
            <person name="Wang L."/>
            <person name="Zhu T."/>
            <person name="Rodriguez J.C."/>
            <person name="Deal K.R."/>
            <person name="Dubcovsky J."/>
            <person name="McGuire P.E."/>
            <person name="Lux T."/>
            <person name="Spannagl M."/>
            <person name="Mayer K.F.X."/>
            <person name="Baldrich P."/>
            <person name="Meyers B.C."/>
            <person name="Huo N."/>
            <person name="Gu Y.Q."/>
            <person name="Zhou H."/>
            <person name="Devos K.M."/>
            <person name="Bennetzen J.L."/>
            <person name="Unver T."/>
            <person name="Budak H."/>
            <person name="Gulick P.J."/>
            <person name="Galiba G."/>
            <person name="Kalapos B."/>
            <person name="Nelson D.R."/>
            <person name="Li P."/>
            <person name="You F.M."/>
            <person name="Luo M.C."/>
            <person name="Dvorak J."/>
        </authorList>
    </citation>
    <scope>NUCLEOTIDE SEQUENCE [LARGE SCALE GENOMIC DNA]</scope>
    <source>
        <strain evidence="2">cv. AL8/78</strain>
    </source>
</reference>
<proteinExistence type="predicted"/>
<reference evidence="2" key="4">
    <citation type="submission" date="2019-03" db="UniProtKB">
        <authorList>
            <consortium name="EnsemblPlants"/>
        </authorList>
    </citation>
    <scope>IDENTIFICATION</scope>
</reference>
<feature type="region of interest" description="Disordered" evidence="1">
    <location>
        <begin position="78"/>
        <end position="149"/>
    </location>
</feature>
<evidence type="ECO:0000313" key="2">
    <source>
        <dbReference type="EnsemblPlants" id="AET4Gv20775300.17"/>
    </source>
</evidence>
<dbReference type="Gramene" id="AET4Gv20775300.17">
    <property type="protein sequence ID" value="AET4Gv20775300.17"/>
    <property type="gene ID" value="AET4Gv20775300"/>
</dbReference>
<dbReference type="EnsemblPlants" id="AET4Gv20775300.17">
    <property type="protein sequence ID" value="AET4Gv20775300.17"/>
    <property type="gene ID" value="AET4Gv20775300"/>
</dbReference>
<reference evidence="3" key="1">
    <citation type="journal article" date="2014" name="Science">
        <title>Ancient hybridizations among the ancestral genomes of bread wheat.</title>
        <authorList>
            <consortium name="International Wheat Genome Sequencing Consortium,"/>
            <person name="Marcussen T."/>
            <person name="Sandve S.R."/>
            <person name="Heier L."/>
            <person name="Spannagl M."/>
            <person name="Pfeifer M."/>
            <person name="Jakobsen K.S."/>
            <person name="Wulff B.B."/>
            <person name="Steuernagel B."/>
            <person name="Mayer K.F."/>
            <person name="Olsen O.A."/>
        </authorList>
    </citation>
    <scope>NUCLEOTIDE SEQUENCE [LARGE SCALE GENOMIC DNA]</scope>
    <source>
        <strain evidence="3">cv. AL8/78</strain>
    </source>
</reference>
<dbReference type="Gramene" id="AET4Gv20775300.22">
    <property type="protein sequence ID" value="AET4Gv20775300.22"/>
    <property type="gene ID" value="AET4Gv20775300"/>
</dbReference>
<feature type="compositionally biased region" description="Low complexity" evidence="1">
    <location>
        <begin position="117"/>
        <end position="126"/>
    </location>
</feature>
<feature type="compositionally biased region" description="Basic and acidic residues" evidence="1">
    <location>
        <begin position="92"/>
        <end position="105"/>
    </location>
</feature>